<dbReference type="PANTHER" id="PTHR10660:SF2">
    <property type="entry name" value="LD45860P"/>
    <property type="match status" value="1"/>
</dbReference>
<name>A0A226EAD7_FOLCA</name>
<dbReference type="GO" id="GO:0061136">
    <property type="term" value="P:regulation of proteasomal protein catabolic process"/>
    <property type="evidence" value="ECO:0007669"/>
    <property type="project" value="TreeGrafter"/>
</dbReference>
<dbReference type="STRING" id="158441.A0A226EAD7"/>
<dbReference type="Gene3D" id="1.20.120.180">
    <property type="entry name" value="Proteasome activator pa28, C-terminal domain"/>
    <property type="match status" value="1"/>
</dbReference>
<evidence type="ECO:0000256" key="3">
    <source>
        <dbReference type="SAM" id="MobiDB-lite"/>
    </source>
</evidence>
<evidence type="ECO:0000256" key="1">
    <source>
        <dbReference type="ARBA" id="ARBA00005883"/>
    </source>
</evidence>
<dbReference type="InterPro" id="IPR003186">
    <property type="entry name" value="PA28_C"/>
</dbReference>
<evidence type="ECO:0000313" key="5">
    <source>
        <dbReference type="EMBL" id="OXA54178.1"/>
    </source>
</evidence>
<dbReference type="SUPFAM" id="SSF47216">
    <property type="entry name" value="Proteasome activator"/>
    <property type="match status" value="1"/>
</dbReference>
<dbReference type="EMBL" id="LNIX01000005">
    <property type="protein sequence ID" value="OXA54178.1"/>
    <property type="molecule type" value="Genomic_DNA"/>
</dbReference>
<feature type="region of interest" description="Disordered" evidence="3">
    <location>
        <begin position="51"/>
        <end position="78"/>
    </location>
</feature>
<protein>
    <submittedName>
        <fullName evidence="5">Proteasome activator complex subunit 1</fullName>
    </submittedName>
</protein>
<dbReference type="Pfam" id="PF02252">
    <property type="entry name" value="PA28_C"/>
    <property type="match status" value="1"/>
</dbReference>
<evidence type="ECO:0000256" key="2">
    <source>
        <dbReference type="ARBA" id="ARBA00022942"/>
    </source>
</evidence>
<reference evidence="5 6" key="1">
    <citation type="submission" date="2015-12" db="EMBL/GenBank/DDBJ databases">
        <title>The genome of Folsomia candida.</title>
        <authorList>
            <person name="Faddeeva A."/>
            <person name="Derks M.F."/>
            <person name="Anvar Y."/>
            <person name="Smit S."/>
            <person name="Van Straalen N."/>
            <person name="Roelofs D."/>
        </authorList>
    </citation>
    <scope>NUCLEOTIDE SEQUENCE [LARGE SCALE GENOMIC DNA]</scope>
    <source>
        <strain evidence="5 6">VU population</strain>
        <tissue evidence="5">Whole body</tissue>
    </source>
</reference>
<accession>A0A226EAD7</accession>
<dbReference type="AlphaFoldDB" id="A0A226EAD7"/>
<gene>
    <name evidence="5" type="ORF">Fcan01_10948</name>
</gene>
<comment type="caution">
    <text evidence="5">The sequence shown here is derived from an EMBL/GenBank/DDBJ whole genome shotgun (WGS) entry which is preliminary data.</text>
</comment>
<dbReference type="GO" id="GO:0005654">
    <property type="term" value="C:nucleoplasm"/>
    <property type="evidence" value="ECO:0007669"/>
    <property type="project" value="TreeGrafter"/>
</dbReference>
<feature type="compositionally biased region" description="Basic and acidic residues" evidence="3">
    <location>
        <begin position="51"/>
        <end position="70"/>
    </location>
</feature>
<keyword evidence="2 5" id="KW-0647">Proteasome</keyword>
<evidence type="ECO:0000259" key="4">
    <source>
        <dbReference type="Pfam" id="PF02252"/>
    </source>
</evidence>
<dbReference type="InterPro" id="IPR009077">
    <property type="entry name" value="Proteasome_activ_PA28"/>
</dbReference>
<keyword evidence="6" id="KW-1185">Reference proteome</keyword>
<evidence type="ECO:0000313" key="6">
    <source>
        <dbReference type="Proteomes" id="UP000198287"/>
    </source>
</evidence>
<feature type="domain" description="Proteasome activator PA28 C-terminal" evidence="4">
    <location>
        <begin position="81"/>
        <end position="209"/>
    </location>
</feature>
<comment type="similarity">
    <text evidence="1">Belongs to the PA28 family.</text>
</comment>
<dbReference type="GO" id="GO:0008537">
    <property type="term" value="C:proteasome activator complex"/>
    <property type="evidence" value="ECO:0007669"/>
    <property type="project" value="InterPro"/>
</dbReference>
<organism evidence="5 6">
    <name type="scientific">Folsomia candida</name>
    <name type="common">Springtail</name>
    <dbReference type="NCBI Taxonomy" id="158441"/>
    <lineage>
        <taxon>Eukaryota</taxon>
        <taxon>Metazoa</taxon>
        <taxon>Ecdysozoa</taxon>
        <taxon>Arthropoda</taxon>
        <taxon>Hexapoda</taxon>
        <taxon>Collembola</taxon>
        <taxon>Entomobryomorpha</taxon>
        <taxon>Isotomoidea</taxon>
        <taxon>Isotomidae</taxon>
        <taxon>Proisotominae</taxon>
        <taxon>Folsomia</taxon>
    </lineage>
</organism>
<dbReference type="GO" id="GO:0005737">
    <property type="term" value="C:cytoplasm"/>
    <property type="evidence" value="ECO:0007669"/>
    <property type="project" value="TreeGrafter"/>
</dbReference>
<proteinExistence type="inferred from homology"/>
<dbReference type="GO" id="GO:2000045">
    <property type="term" value="P:regulation of G1/S transition of mitotic cell cycle"/>
    <property type="evidence" value="ECO:0007669"/>
    <property type="project" value="TreeGrafter"/>
</dbReference>
<dbReference type="InterPro" id="IPR036997">
    <property type="entry name" value="PA28_C_sf"/>
</dbReference>
<dbReference type="GO" id="GO:0061133">
    <property type="term" value="F:endopeptidase activator activity"/>
    <property type="evidence" value="ECO:0007669"/>
    <property type="project" value="TreeGrafter"/>
</dbReference>
<dbReference type="Proteomes" id="UP000198287">
    <property type="component" value="Unassembled WGS sequence"/>
</dbReference>
<dbReference type="InterPro" id="IPR036252">
    <property type="entry name" value="Proteasome_activ_sf"/>
</dbReference>
<sequence>MKTDTQAQEIFDEYRTSLGDQVEIIFSKKLIQNKVKFDKLRSELNLKEKWEKCHPKSTPDHNNNSKDNKETVQNSSDFEYPTNPDVLEAVLKIQPHVEEFLVDTRTLTTWLDLQKGKYESGNSFGSEVIDQIASHVDTNRAGIGYGIYLEERRKLICKLKKHPWSEDAELLVQLHDYYYFWTLESSLISFARSYALIYDILKKNWDTIASVGVAQDLQNLSMY</sequence>
<dbReference type="PANTHER" id="PTHR10660">
    <property type="entry name" value="PROTEASOME REGULATOR PA28"/>
    <property type="match status" value="1"/>
</dbReference>